<keyword evidence="2" id="KW-1185">Reference proteome</keyword>
<dbReference type="InterPro" id="IPR029058">
    <property type="entry name" value="AB_hydrolase_fold"/>
</dbReference>
<gene>
    <name evidence="1" type="ORF">ACFSDA_07545</name>
</gene>
<proteinExistence type="predicted"/>
<dbReference type="Proteomes" id="UP001597280">
    <property type="component" value="Unassembled WGS sequence"/>
</dbReference>
<dbReference type="EMBL" id="JBHUFL010000002">
    <property type="protein sequence ID" value="MFD1834929.1"/>
    <property type="molecule type" value="Genomic_DNA"/>
</dbReference>
<accession>A0ABW4PVU8</accession>
<protein>
    <recommendedName>
        <fullName evidence="3">Alpha/beta hydrolase</fullName>
    </recommendedName>
</protein>
<evidence type="ECO:0008006" key="3">
    <source>
        <dbReference type="Google" id="ProtNLM"/>
    </source>
</evidence>
<evidence type="ECO:0000313" key="1">
    <source>
        <dbReference type="EMBL" id="MFD1834929.1"/>
    </source>
</evidence>
<evidence type="ECO:0000313" key="2">
    <source>
        <dbReference type="Proteomes" id="UP001597280"/>
    </source>
</evidence>
<dbReference type="RefSeq" id="WP_343904150.1">
    <property type="nucleotide sequence ID" value="NZ_BAAAIS010000002.1"/>
</dbReference>
<sequence length="311" mass="34190">MHPTPVPDPGVDGSFAPLVITEDPREERFPREPGAVRWSHDLGGGRMLDSLGINDGGRTLVVSFHGALDRDRYTLPRFERMASIRKLGLSSLYIADPTLHLDPKLQLAWYTGWPGLGLLDIIAEQVVRAANAMSARTLILSGSSGGGYAALQVGARIEGAITLAFNPQTHIHGYLYDGKPDSHGVERAYIEHVYPNAAPNGIWSIDFDVDWTEDAGPDYSAIRTYAVQRGNRILYANNLNDWHVAQHYVPFAEAYRAAHARDLLTELNYEGREGHFPPSPAEFEAGMSAALALVTEEESVAAPRHWRADAL</sequence>
<comment type="caution">
    <text evidence="1">The sequence shown here is derived from an EMBL/GenBank/DDBJ whole genome shotgun (WGS) entry which is preliminary data.</text>
</comment>
<organism evidence="1 2">
    <name type="scientific">Brachybacterium rhamnosum</name>
    <dbReference type="NCBI Taxonomy" id="173361"/>
    <lineage>
        <taxon>Bacteria</taxon>
        <taxon>Bacillati</taxon>
        <taxon>Actinomycetota</taxon>
        <taxon>Actinomycetes</taxon>
        <taxon>Micrococcales</taxon>
        <taxon>Dermabacteraceae</taxon>
        <taxon>Brachybacterium</taxon>
    </lineage>
</organism>
<name>A0ABW4PVU8_9MICO</name>
<reference evidence="2" key="1">
    <citation type="journal article" date="2019" name="Int. J. Syst. Evol. Microbiol.">
        <title>The Global Catalogue of Microorganisms (GCM) 10K type strain sequencing project: providing services to taxonomists for standard genome sequencing and annotation.</title>
        <authorList>
            <consortium name="The Broad Institute Genomics Platform"/>
            <consortium name="The Broad Institute Genome Sequencing Center for Infectious Disease"/>
            <person name="Wu L."/>
            <person name="Ma J."/>
        </authorList>
    </citation>
    <scope>NUCLEOTIDE SEQUENCE [LARGE SCALE GENOMIC DNA]</scope>
    <source>
        <strain evidence="2">JCM 11650</strain>
    </source>
</reference>
<dbReference type="SUPFAM" id="SSF53474">
    <property type="entry name" value="alpha/beta-Hydrolases"/>
    <property type="match status" value="1"/>
</dbReference>